<evidence type="ECO:0000256" key="3">
    <source>
        <dbReference type="ARBA" id="ARBA00022801"/>
    </source>
</evidence>
<dbReference type="CDD" id="cd00882">
    <property type="entry name" value="Ras_like_GTPase"/>
    <property type="match status" value="1"/>
</dbReference>
<keyword evidence="4" id="KW-0342">GTP-binding</keyword>
<evidence type="ECO:0000256" key="1">
    <source>
        <dbReference type="ARBA" id="ARBA00005290"/>
    </source>
</evidence>
<dbReference type="InterPro" id="IPR052705">
    <property type="entry name" value="Gliding_Motility_GTPase"/>
</dbReference>
<dbReference type="GeneID" id="95352412"/>
<dbReference type="PANTHER" id="PTHR42708:SF1">
    <property type="entry name" value="GLIDING MOTILITY PROTEIN MGLA"/>
    <property type="match status" value="1"/>
</dbReference>
<evidence type="ECO:0000313" key="6">
    <source>
        <dbReference type="EMBL" id="GHH66061.1"/>
    </source>
</evidence>
<dbReference type="GO" id="GO:0005525">
    <property type="term" value="F:GTP binding"/>
    <property type="evidence" value="ECO:0007669"/>
    <property type="project" value="UniProtKB-KW"/>
</dbReference>
<dbReference type="AlphaFoldDB" id="A0A919FI86"/>
<dbReference type="Pfam" id="PF03029">
    <property type="entry name" value="ATP_bind_1"/>
    <property type="match status" value="1"/>
</dbReference>
<name>A0A919FI86_9ACTN</name>
<dbReference type="SUPFAM" id="SSF52540">
    <property type="entry name" value="P-loop containing nucleoside triphosphate hydrolases"/>
    <property type="match status" value="1"/>
</dbReference>
<feature type="region of interest" description="Disordered" evidence="5">
    <location>
        <begin position="1"/>
        <end position="33"/>
    </location>
</feature>
<keyword evidence="2" id="KW-0547">Nucleotide-binding</keyword>
<feature type="compositionally biased region" description="Low complexity" evidence="5">
    <location>
        <begin position="14"/>
        <end position="29"/>
    </location>
</feature>
<dbReference type="GO" id="GO:0016787">
    <property type="term" value="F:hydrolase activity"/>
    <property type="evidence" value="ECO:0007669"/>
    <property type="project" value="UniProtKB-KW"/>
</dbReference>
<comment type="caution">
    <text evidence="6">The sequence shown here is derived from an EMBL/GenBank/DDBJ whole genome shotgun (WGS) entry which is preliminary data.</text>
</comment>
<evidence type="ECO:0000256" key="4">
    <source>
        <dbReference type="ARBA" id="ARBA00023134"/>
    </source>
</evidence>
<dbReference type="RefSeq" id="WP_190210399.1">
    <property type="nucleotide sequence ID" value="NZ_BNBO01000007.1"/>
</dbReference>
<evidence type="ECO:0000256" key="5">
    <source>
        <dbReference type="SAM" id="MobiDB-lite"/>
    </source>
</evidence>
<keyword evidence="3" id="KW-0378">Hydrolase</keyword>
<dbReference type="EMBL" id="BNBO01000007">
    <property type="protein sequence ID" value="GHH66061.1"/>
    <property type="molecule type" value="Genomic_DNA"/>
</dbReference>
<proteinExistence type="inferred from homology"/>
<dbReference type="InterPro" id="IPR027417">
    <property type="entry name" value="P-loop_NTPase"/>
</dbReference>
<comment type="similarity">
    <text evidence="1">Belongs to the GPN-loop GTPase family.</text>
</comment>
<keyword evidence="7" id="KW-1185">Reference proteome</keyword>
<sequence length="229" mass="23712">MDFASSEAARERPSVVPTAPAVPGAPGAPDRADLPPGVPLIAGTATSTKIVVAGGFGVGKTTFVGSVSEIPPLTTEAVMTEASVGLDDTGAVPGKATTTVAMDFGRISLESDLVLYLFGTPGQGRFWFMWDDLVRGAVGAVILADTRRPADCFPALDYFEGTGLPFVVAVNQFDGAPVYSTEAVRDSLALPEHIPLLLCDARERASSVEVLTALVVHALAQESAQAGRL</sequence>
<dbReference type="PANTHER" id="PTHR42708">
    <property type="entry name" value="ATP/GTP-BINDING PROTEIN-RELATED"/>
    <property type="match status" value="1"/>
</dbReference>
<gene>
    <name evidence="6" type="ORF">GCM10018781_19300</name>
</gene>
<dbReference type="Proteomes" id="UP000617734">
    <property type="component" value="Unassembled WGS sequence"/>
</dbReference>
<protein>
    <submittedName>
        <fullName evidence="6">ATP/GTP-binding protein</fullName>
    </submittedName>
</protein>
<organism evidence="6 7">
    <name type="scientific">Kitasatospora indigofera</name>
    <dbReference type="NCBI Taxonomy" id="67307"/>
    <lineage>
        <taxon>Bacteria</taxon>
        <taxon>Bacillati</taxon>
        <taxon>Actinomycetota</taxon>
        <taxon>Actinomycetes</taxon>
        <taxon>Kitasatosporales</taxon>
        <taxon>Streptomycetaceae</taxon>
        <taxon>Kitasatospora</taxon>
    </lineage>
</organism>
<evidence type="ECO:0000313" key="7">
    <source>
        <dbReference type="Proteomes" id="UP000617734"/>
    </source>
</evidence>
<evidence type="ECO:0000256" key="2">
    <source>
        <dbReference type="ARBA" id="ARBA00022741"/>
    </source>
</evidence>
<dbReference type="InterPro" id="IPR004130">
    <property type="entry name" value="Gpn"/>
</dbReference>
<reference evidence="6" key="1">
    <citation type="journal article" date="2014" name="Int. J. Syst. Evol. Microbiol.">
        <title>Complete genome sequence of Corynebacterium casei LMG S-19264T (=DSM 44701T), isolated from a smear-ripened cheese.</title>
        <authorList>
            <consortium name="US DOE Joint Genome Institute (JGI-PGF)"/>
            <person name="Walter F."/>
            <person name="Albersmeier A."/>
            <person name="Kalinowski J."/>
            <person name="Ruckert C."/>
        </authorList>
    </citation>
    <scope>NUCLEOTIDE SEQUENCE</scope>
    <source>
        <strain evidence="6">JCM 4646</strain>
    </source>
</reference>
<reference evidence="6" key="2">
    <citation type="submission" date="2020-09" db="EMBL/GenBank/DDBJ databases">
        <authorList>
            <person name="Sun Q."/>
            <person name="Ohkuma M."/>
        </authorList>
    </citation>
    <scope>NUCLEOTIDE SEQUENCE</scope>
    <source>
        <strain evidence="6">JCM 4646</strain>
    </source>
</reference>
<accession>A0A919FI86</accession>
<dbReference type="Gene3D" id="3.40.50.300">
    <property type="entry name" value="P-loop containing nucleotide triphosphate hydrolases"/>
    <property type="match status" value="1"/>
</dbReference>